<sequence>MYTYIDYFIAFIISFAVSIIITPFVISMAEKYNFLDIPNGRKIHQSPIPRIGGLAIFIGTISGLLYLNQLVTMIIPIALGGIVIVITGLLDDKYSLKPQYKLIGQIFAACLVVFWGFNIEYINLPFWMDKISLGVFGYVIAIFWIVGITNAINLIDGLDGLATGVSLIALMTICILSMTSGQYLITALTLILIGSSLGFLIFNFHPAKIFLGDTGALFLGYSISTISILGLYKSITFFSLFLPIIILAFPLLDTIFAIIRRLYKGKKIFSPDKSHLHHRLMEIGLSHRATVIVIYVIATFSGLSAIIFSHSILWGALTIVAFILLFAQITAEIVGLVEKKPLLKIFRKTASNISNIINSMIP</sequence>
<dbReference type="GO" id="GO:0044038">
    <property type="term" value="P:cell wall macromolecule biosynthetic process"/>
    <property type="evidence" value="ECO:0007669"/>
    <property type="project" value="TreeGrafter"/>
</dbReference>
<dbReference type="GO" id="GO:0046872">
    <property type="term" value="F:metal ion binding"/>
    <property type="evidence" value="ECO:0007669"/>
    <property type="project" value="UniProtKB-KW"/>
</dbReference>
<feature type="transmembrane region" description="Helical" evidence="8">
    <location>
        <begin position="131"/>
        <end position="153"/>
    </location>
</feature>
<evidence type="ECO:0000256" key="7">
    <source>
        <dbReference type="PIRSR" id="PIRSR600715-1"/>
    </source>
</evidence>
<dbReference type="PANTHER" id="PTHR22926:SF3">
    <property type="entry name" value="UNDECAPRENYL-PHOSPHATE ALPHA-N-ACETYLGLUCOSAMINYL 1-PHOSPHATE TRANSFERASE"/>
    <property type="match status" value="1"/>
</dbReference>
<keyword evidence="10" id="KW-1185">Reference proteome</keyword>
<dbReference type="InterPro" id="IPR000715">
    <property type="entry name" value="Glycosyl_transferase_4"/>
</dbReference>
<feature type="transmembrane region" description="Helical" evidence="8">
    <location>
        <begin position="6"/>
        <end position="26"/>
    </location>
</feature>
<feature type="transmembrane region" description="Helical" evidence="8">
    <location>
        <begin position="238"/>
        <end position="259"/>
    </location>
</feature>
<dbReference type="Proteomes" id="UP000681414">
    <property type="component" value="Unassembled WGS sequence"/>
</dbReference>
<evidence type="ECO:0000313" key="10">
    <source>
        <dbReference type="Proteomes" id="UP000681414"/>
    </source>
</evidence>
<keyword evidence="6 8" id="KW-0472">Membrane</keyword>
<keyword evidence="5 8" id="KW-1133">Transmembrane helix</keyword>
<name>A0A942YGP4_9BACI</name>
<evidence type="ECO:0000256" key="2">
    <source>
        <dbReference type="ARBA" id="ARBA00022475"/>
    </source>
</evidence>
<comment type="caution">
    <text evidence="9">The sequence shown here is derived from an EMBL/GenBank/DDBJ whole genome shotgun (WGS) entry which is preliminary data.</text>
</comment>
<feature type="transmembrane region" description="Helical" evidence="8">
    <location>
        <begin position="184"/>
        <end position="202"/>
    </location>
</feature>
<dbReference type="PROSITE" id="PS01348">
    <property type="entry name" value="MRAY_2"/>
    <property type="match status" value="1"/>
</dbReference>
<dbReference type="Pfam" id="PF00953">
    <property type="entry name" value="Glycos_transf_4"/>
    <property type="match status" value="1"/>
</dbReference>
<feature type="transmembrane region" description="Helical" evidence="8">
    <location>
        <begin position="314"/>
        <end position="337"/>
    </location>
</feature>
<evidence type="ECO:0000256" key="3">
    <source>
        <dbReference type="ARBA" id="ARBA00022679"/>
    </source>
</evidence>
<keyword evidence="3 9" id="KW-0808">Transferase</keyword>
<feature type="transmembrane region" description="Helical" evidence="8">
    <location>
        <begin position="289"/>
        <end position="308"/>
    </location>
</feature>
<feature type="binding site" evidence="7">
    <location>
        <position position="153"/>
    </location>
    <ligand>
        <name>Mg(2+)</name>
        <dbReference type="ChEBI" id="CHEBI:18420"/>
    </ligand>
</feature>
<dbReference type="GO" id="GO:0009103">
    <property type="term" value="P:lipopolysaccharide biosynthetic process"/>
    <property type="evidence" value="ECO:0007669"/>
    <property type="project" value="TreeGrafter"/>
</dbReference>
<evidence type="ECO:0000256" key="8">
    <source>
        <dbReference type="SAM" id="Phobius"/>
    </source>
</evidence>
<evidence type="ECO:0000256" key="5">
    <source>
        <dbReference type="ARBA" id="ARBA00022989"/>
    </source>
</evidence>
<reference evidence="9 10" key="1">
    <citation type="submission" date="2021-05" db="EMBL/GenBank/DDBJ databases">
        <title>Novel Bacillus species.</title>
        <authorList>
            <person name="Liu G."/>
        </authorList>
    </citation>
    <scope>NUCLEOTIDE SEQUENCE [LARGE SCALE GENOMIC DNA]</scope>
    <source>
        <strain evidence="10">FJAT-49780</strain>
    </source>
</reference>
<gene>
    <name evidence="9" type="ORF">KHA97_11695</name>
</gene>
<comment type="cofactor">
    <cofactor evidence="7">
        <name>Mg(2+)</name>
        <dbReference type="ChEBI" id="CHEBI:18420"/>
    </cofactor>
</comment>
<dbReference type="GO" id="GO:0016780">
    <property type="term" value="F:phosphotransferase activity, for other substituted phosphate groups"/>
    <property type="evidence" value="ECO:0007669"/>
    <property type="project" value="InterPro"/>
</dbReference>
<evidence type="ECO:0000256" key="1">
    <source>
        <dbReference type="ARBA" id="ARBA00004651"/>
    </source>
</evidence>
<organism evidence="9 10">
    <name type="scientific">Lederbergia citri</name>
    <dbReference type="NCBI Taxonomy" id="2833580"/>
    <lineage>
        <taxon>Bacteria</taxon>
        <taxon>Bacillati</taxon>
        <taxon>Bacillota</taxon>
        <taxon>Bacilli</taxon>
        <taxon>Bacillales</taxon>
        <taxon>Bacillaceae</taxon>
        <taxon>Lederbergia</taxon>
    </lineage>
</organism>
<evidence type="ECO:0000313" key="9">
    <source>
        <dbReference type="EMBL" id="MBS4195722.1"/>
    </source>
</evidence>
<proteinExistence type="predicted"/>
<dbReference type="AlphaFoldDB" id="A0A942YGP4"/>
<dbReference type="CDD" id="cd06853">
    <property type="entry name" value="GT_WecA_like"/>
    <property type="match status" value="1"/>
</dbReference>
<feature type="binding site" evidence="7">
    <location>
        <position position="213"/>
    </location>
    <ligand>
        <name>Mg(2+)</name>
        <dbReference type="ChEBI" id="CHEBI:18420"/>
    </ligand>
</feature>
<dbReference type="EMBL" id="JAGYPG010000002">
    <property type="protein sequence ID" value="MBS4195722.1"/>
    <property type="molecule type" value="Genomic_DNA"/>
</dbReference>
<feature type="transmembrane region" description="Helical" evidence="8">
    <location>
        <begin position="47"/>
        <end position="67"/>
    </location>
</feature>
<keyword evidence="2" id="KW-1003">Cell membrane</keyword>
<keyword evidence="7" id="KW-0460">Magnesium</keyword>
<feature type="transmembrane region" description="Helical" evidence="8">
    <location>
        <begin position="102"/>
        <end position="119"/>
    </location>
</feature>
<protein>
    <submittedName>
        <fullName evidence="9">Undecaprenyl/decaprenyl-phosphate alpha-N-acetylglucosaminyl 1-phosphate transferase</fullName>
    </submittedName>
</protein>
<feature type="transmembrane region" description="Helical" evidence="8">
    <location>
        <begin position="160"/>
        <end position="178"/>
    </location>
</feature>
<dbReference type="RefSeq" id="WP_213124918.1">
    <property type="nucleotide sequence ID" value="NZ_JAGYPG010000002.1"/>
</dbReference>
<feature type="transmembrane region" description="Helical" evidence="8">
    <location>
        <begin position="209"/>
        <end position="232"/>
    </location>
</feature>
<dbReference type="PANTHER" id="PTHR22926">
    <property type="entry name" value="PHOSPHO-N-ACETYLMURAMOYL-PENTAPEPTIDE-TRANSFERASE"/>
    <property type="match status" value="1"/>
</dbReference>
<accession>A0A942YGP4</accession>
<keyword evidence="7" id="KW-0479">Metal-binding</keyword>
<dbReference type="GO" id="GO:0071555">
    <property type="term" value="P:cell wall organization"/>
    <property type="evidence" value="ECO:0007669"/>
    <property type="project" value="TreeGrafter"/>
</dbReference>
<comment type="subcellular location">
    <subcellularLocation>
        <location evidence="1">Cell membrane</location>
        <topology evidence="1">Multi-pass membrane protein</topology>
    </subcellularLocation>
</comment>
<dbReference type="InterPro" id="IPR018480">
    <property type="entry name" value="PNAcMuramoyl-5peptid_Trfase_CS"/>
</dbReference>
<keyword evidence="4 8" id="KW-0812">Transmembrane</keyword>
<evidence type="ECO:0000256" key="4">
    <source>
        <dbReference type="ARBA" id="ARBA00022692"/>
    </source>
</evidence>
<dbReference type="GO" id="GO:0005886">
    <property type="term" value="C:plasma membrane"/>
    <property type="evidence" value="ECO:0007669"/>
    <property type="project" value="UniProtKB-SubCell"/>
</dbReference>
<evidence type="ECO:0000256" key="6">
    <source>
        <dbReference type="ARBA" id="ARBA00023136"/>
    </source>
</evidence>
<feature type="transmembrane region" description="Helical" evidence="8">
    <location>
        <begin position="73"/>
        <end position="90"/>
    </location>
</feature>